<accession>A0A2T4C5J5</accession>
<evidence type="ECO:0000256" key="1">
    <source>
        <dbReference type="SAM" id="SignalP"/>
    </source>
</evidence>
<keyword evidence="1" id="KW-0732">Signal</keyword>
<evidence type="ECO:0000313" key="2">
    <source>
        <dbReference type="EMBL" id="PTB76847.1"/>
    </source>
</evidence>
<protein>
    <submittedName>
        <fullName evidence="2">Uncharacterized protein</fullName>
    </submittedName>
</protein>
<organism evidence="2 3">
    <name type="scientific">Trichoderma longibrachiatum ATCC 18648</name>
    <dbReference type="NCBI Taxonomy" id="983965"/>
    <lineage>
        <taxon>Eukaryota</taxon>
        <taxon>Fungi</taxon>
        <taxon>Dikarya</taxon>
        <taxon>Ascomycota</taxon>
        <taxon>Pezizomycotina</taxon>
        <taxon>Sordariomycetes</taxon>
        <taxon>Hypocreomycetidae</taxon>
        <taxon>Hypocreales</taxon>
        <taxon>Hypocreaceae</taxon>
        <taxon>Trichoderma</taxon>
    </lineage>
</organism>
<keyword evidence="3" id="KW-1185">Reference proteome</keyword>
<name>A0A2T4C5J5_TRILO</name>
<sequence length="138" mass="15113">MPTSPCRLLLLLLLLLTSNPTSPIVNAYGLPPAARPACGCHFTLRLDTLLLSQVLRPSMLLGIVITRHGKQNSAQREQEIKLLALPFNKLNYGGNATTTTLPVGANVKEPKACKRLISRSPAQPSHLWYKATPKRPQL</sequence>
<proteinExistence type="predicted"/>
<gene>
    <name evidence="2" type="ORF">M440DRAFT_1391385</name>
</gene>
<reference evidence="2 3" key="1">
    <citation type="submission" date="2016-07" db="EMBL/GenBank/DDBJ databases">
        <title>Multiple horizontal gene transfer events from other fungi enriched the ability of initially mycotrophic Trichoderma (Ascomycota) to feed on dead plant biomass.</title>
        <authorList>
            <consortium name="DOE Joint Genome Institute"/>
            <person name="Aerts A."/>
            <person name="Atanasova L."/>
            <person name="Chenthamara K."/>
            <person name="Zhang J."/>
            <person name="Grujic M."/>
            <person name="Henrissat B."/>
            <person name="Kuo A."/>
            <person name="Salamov A."/>
            <person name="Lipzen A."/>
            <person name="Labutti K."/>
            <person name="Barry K."/>
            <person name="Miao Y."/>
            <person name="Rahimi M.J."/>
            <person name="Shen Q."/>
            <person name="Grigoriev I.V."/>
            <person name="Kubicek C.P."/>
            <person name="Druzhinina I.S."/>
        </authorList>
    </citation>
    <scope>NUCLEOTIDE SEQUENCE [LARGE SCALE GENOMIC DNA]</scope>
    <source>
        <strain evidence="2 3">ATCC 18648</strain>
    </source>
</reference>
<dbReference type="EMBL" id="KZ679131">
    <property type="protein sequence ID" value="PTB76847.1"/>
    <property type="molecule type" value="Genomic_DNA"/>
</dbReference>
<dbReference type="Proteomes" id="UP000240760">
    <property type="component" value="Unassembled WGS sequence"/>
</dbReference>
<feature type="chain" id="PRO_5015611139" evidence="1">
    <location>
        <begin position="24"/>
        <end position="138"/>
    </location>
</feature>
<dbReference type="AlphaFoldDB" id="A0A2T4C5J5"/>
<feature type="signal peptide" evidence="1">
    <location>
        <begin position="1"/>
        <end position="23"/>
    </location>
</feature>
<evidence type="ECO:0000313" key="3">
    <source>
        <dbReference type="Proteomes" id="UP000240760"/>
    </source>
</evidence>